<reference evidence="1" key="1">
    <citation type="journal article" date="2014" name="Front. Microbiol.">
        <title>High frequency of phylogenetically diverse reductive dehalogenase-homologous genes in deep subseafloor sedimentary metagenomes.</title>
        <authorList>
            <person name="Kawai M."/>
            <person name="Futagami T."/>
            <person name="Toyoda A."/>
            <person name="Takaki Y."/>
            <person name="Nishi S."/>
            <person name="Hori S."/>
            <person name="Arai W."/>
            <person name="Tsubouchi T."/>
            <person name="Morono Y."/>
            <person name="Uchiyama I."/>
            <person name="Ito T."/>
            <person name="Fujiyama A."/>
            <person name="Inagaki F."/>
            <person name="Takami H."/>
        </authorList>
    </citation>
    <scope>NUCLEOTIDE SEQUENCE</scope>
    <source>
        <strain evidence="1">Expedition CK06-06</strain>
    </source>
</reference>
<proteinExistence type="predicted"/>
<comment type="caution">
    <text evidence="1">The sequence shown here is derived from an EMBL/GenBank/DDBJ whole genome shotgun (WGS) entry which is preliminary data.</text>
</comment>
<accession>X1NLJ3</accession>
<evidence type="ECO:0000313" key="1">
    <source>
        <dbReference type="EMBL" id="GAI19549.1"/>
    </source>
</evidence>
<gene>
    <name evidence="1" type="ORF">S06H3_31121</name>
</gene>
<feature type="non-terminal residue" evidence="1">
    <location>
        <position position="60"/>
    </location>
</feature>
<sequence length="60" mass="6974">MAVEIAVEMVNETCITCGITFAVPETYQRWLIEKHKTFYCPNGHDMYYPSETEAEKLGRK</sequence>
<name>X1NLJ3_9ZZZZ</name>
<protein>
    <submittedName>
        <fullName evidence="1">Uncharacterized protein</fullName>
    </submittedName>
</protein>
<dbReference type="AlphaFoldDB" id="X1NLJ3"/>
<organism evidence="1">
    <name type="scientific">marine sediment metagenome</name>
    <dbReference type="NCBI Taxonomy" id="412755"/>
    <lineage>
        <taxon>unclassified sequences</taxon>
        <taxon>metagenomes</taxon>
        <taxon>ecological metagenomes</taxon>
    </lineage>
</organism>
<dbReference type="EMBL" id="BARV01018396">
    <property type="protein sequence ID" value="GAI19549.1"/>
    <property type="molecule type" value="Genomic_DNA"/>
</dbReference>